<dbReference type="AlphaFoldDB" id="A0A1H9AK20"/>
<dbReference type="SUPFAM" id="SSF52540">
    <property type="entry name" value="P-loop containing nucleoside triphosphate hydrolases"/>
    <property type="match status" value="1"/>
</dbReference>
<dbReference type="Gene3D" id="3.40.50.300">
    <property type="entry name" value="P-loop containing nucleotide triphosphate hydrolases"/>
    <property type="match status" value="1"/>
</dbReference>
<dbReference type="EMBL" id="FOFU01000001">
    <property type="protein sequence ID" value="SEP76837.1"/>
    <property type="molecule type" value="Genomic_DNA"/>
</dbReference>
<evidence type="ECO:0000313" key="2">
    <source>
        <dbReference type="Proteomes" id="UP000182360"/>
    </source>
</evidence>
<organism evidence="1 2">
    <name type="scientific">Treponema bryantii</name>
    <dbReference type="NCBI Taxonomy" id="163"/>
    <lineage>
        <taxon>Bacteria</taxon>
        <taxon>Pseudomonadati</taxon>
        <taxon>Spirochaetota</taxon>
        <taxon>Spirochaetia</taxon>
        <taxon>Spirochaetales</taxon>
        <taxon>Treponemataceae</taxon>
        <taxon>Treponema</taxon>
    </lineage>
</organism>
<dbReference type="RefSeq" id="WP_074640330.1">
    <property type="nucleotide sequence ID" value="NZ_FOFU01000001.1"/>
</dbReference>
<dbReference type="GO" id="GO:0006261">
    <property type="term" value="P:DNA-templated DNA replication"/>
    <property type="evidence" value="ECO:0007669"/>
    <property type="project" value="TreeGrafter"/>
</dbReference>
<evidence type="ECO:0000313" key="1">
    <source>
        <dbReference type="EMBL" id="SEP76837.1"/>
    </source>
</evidence>
<protein>
    <submittedName>
        <fullName evidence="1">DNA polymerase III, delta prime subunit</fullName>
    </submittedName>
</protein>
<dbReference type="InterPro" id="IPR050238">
    <property type="entry name" value="DNA_Rep/Repair_Clamp_Loader"/>
</dbReference>
<reference evidence="1 2" key="1">
    <citation type="submission" date="2016-10" db="EMBL/GenBank/DDBJ databases">
        <authorList>
            <person name="de Groot N.N."/>
        </authorList>
    </citation>
    <scope>NUCLEOTIDE SEQUENCE [LARGE SCALE GENOMIC DNA]</scope>
    <source>
        <strain evidence="1 2">B25</strain>
    </source>
</reference>
<dbReference type="STRING" id="163.SAMN04487775_104174"/>
<name>A0A1H9AK20_9SPIR</name>
<accession>A0A1H9AK20</accession>
<dbReference type="PANTHER" id="PTHR11669:SF8">
    <property type="entry name" value="DNA POLYMERASE III SUBUNIT DELTA"/>
    <property type="match status" value="1"/>
</dbReference>
<dbReference type="Pfam" id="PF13177">
    <property type="entry name" value="DNA_pol3_delta2"/>
    <property type="match status" value="2"/>
</dbReference>
<dbReference type="PANTHER" id="PTHR11669">
    <property type="entry name" value="REPLICATION FACTOR C / DNA POLYMERASE III GAMMA-TAU SUBUNIT"/>
    <property type="match status" value="1"/>
</dbReference>
<sequence>MFENLVNQEAGKLLAADIKYNRLPGAILFAGPEASGKLTAALETARILSCHEAPQGKWMCTCPSCLQHKALVCSNLMVMGPRDCSLEISAAAKTFTEAHFINAKYIDAARYLFLRSVRKLTLRFNGILWEGDTNLNKIGSLIEEINESLEQLDFPRELPDVSNVKKLCEEITKQCMKLEDEYLYDSIPINQVRNMEGWAHIKSEEGRKTVIIENADRMQTSVRNALLKILEEPPEDVVFILLTSKRNAIMQTILSRVRTYNFLERTEDQQLEVIERVFHNDDFKGNLHDYLLTYLPVTPSEIKAQARIFYNSVSSRQICNIEEIVKKCEKFYPRIELRLFLLNIANFMRPMLKTQAGSEAAAKAMELLRNCSDNITLYNQSPASALEILLRDMFALNNQFGGIFCAAM</sequence>
<gene>
    <name evidence="1" type="ORF">SAMN04487977_101362</name>
</gene>
<dbReference type="Proteomes" id="UP000182360">
    <property type="component" value="Unassembled WGS sequence"/>
</dbReference>
<dbReference type="InterPro" id="IPR027417">
    <property type="entry name" value="P-loop_NTPase"/>
</dbReference>
<dbReference type="OrthoDB" id="350329at2"/>
<keyword evidence="2" id="KW-1185">Reference proteome</keyword>
<proteinExistence type="predicted"/>